<evidence type="ECO:0000313" key="3">
    <source>
        <dbReference type="Proteomes" id="UP001058317"/>
    </source>
</evidence>
<evidence type="ECO:0000256" key="1">
    <source>
        <dbReference type="ARBA" id="ARBA00022729"/>
    </source>
</evidence>
<dbReference type="PANTHER" id="PTHR33376:SF15">
    <property type="entry name" value="BLL6794 PROTEIN"/>
    <property type="match status" value="1"/>
</dbReference>
<reference evidence="2" key="1">
    <citation type="submission" date="2022-07" db="EMBL/GenBank/DDBJ databases">
        <title>Complete genome sequence of carbapenem-resistant Citrobacter spp. in Japan.</title>
        <authorList>
            <person name="Maehana S."/>
            <person name="Suzuki M."/>
            <person name="Kitasato H."/>
        </authorList>
    </citation>
    <scope>NUCLEOTIDE SEQUENCE</scope>
    <source>
        <strain evidence="2">KAM621</strain>
    </source>
</reference>
<dbReference type="Pfam" id="PF03480">
    <property type="entry name" value="DctP"/>
    <property type="match status" value="1"/>
</dbReference>
<dbReference type="InterPro" id="IPR038404">
    <property type="entry name" value="TRAP_DctP_sf"/>
</dbReference>
<dbReference type="Proteomes" id="UP001058317">
    <property type="component" value="Chromosome"/>
</dbReference>
<protein>
    <submittedName>
        <fullName evidence="2">ABC transporter substrate-binding protein</fullName>
    </submittedName>
</protein>
<dbReference type="NCBIfam" id="NF037995">
    <property type="entry name" value="TRAP_S1"/>
    <property type="match status" value="1"/>
</dbReference>
<name>A0AAD1KZE7_CITBR</name>
<organism evidence="2 3">
    <name type="scientific">Citrobacter braakii</name>
    <dbReference type="NCBI Taxonomy" id="57706"/>
    <lineage>
        <taxon>Bacteria</taxon>
        <taxon>Pseudomonadati</taxon>
        <taxon>Pseudomonadota</taxon>
        <taxon>Gammaproteobacteria</taxon>
        <taxon>Enterobacterales</taxon>
        <taxon>Enterobacteriaceae</taxon>
        <taxon>Citrobacter</taxon>
        <taxon>Citrobacter freundii complex</taxon>
    </lineage>
</organism>
<dbReference type="EMBL" id="AP026382">
    <property type="protein sequence ID" value="BDN95749.1"/>
    <property type="molecule type" value="Genomic_DNA"/>
</dbReference>
<dbReference type="AlphaFoldDB" id="A0AAD1KZE7"/>
<dbReference type="Gene3D" id="3.40.190.170">
    <property type="entry name" value="Bacterial extracellular solute-binding protein, family 7"/>
    <property type="match status" value="1"/>
</dbReference>
<evidence type="ECO:0000313" key="2">
    <source>
        <dbReference type="EMBL" id="BDN95749.1"/>
    </source>
</evidence>
<dbReference type="PANTHER" id="PTHR33376">
    <property type="match status" value="1"/>
</dbReference>
<gene>
    <name evidence="2" type="ORF">KAM621c_08540</name>
</gene>
<keyword evidence="1" id="KW-0732">Signal</keyword>
<accession>A0AAD1KZE7</accession>
<dbReference type="GO" id="GO:0055085">
    <property type="term" value="P:transmembrane transport"/>
    <property type="evidence" value="ECO:0007669"/>
    <property type="project" value="InterPro"/>
</dbReference>
<proteinExistence type="predicted"/>
<dbReference type="InterPro" id="IPR018389">
    <property type="entry name" value="DctP_fam"/>
</dbReference>
<sequence>MLKDKSVYTKGMGMKHNANIFLFCASLIVTSLWPTVASADRTLRYTDHEPYGNMRTRLIKETFFRAIEQESLGRLKIDAHWNGELSTSYDALKTIGQGSVADMGIVVPEYTPEQLPRHQIFKSFPLGPGRGEAQVNAFQRIFREYRQFGRELENNNLVNLQFFLGYPVGFFTTRPNVDLAQLNASQWRTASFWHQSFLRNAGGVPVSMPWNEKITDALQTGQLDGLMVNLDSGDDIHAQRAAPYIQLSPSLWLGHVYLLVMNKDVWDSLDVKDRAAINRAAAMTQKRIGAVQDASLTAMAQKMAKEGAHVHYLTNSELNAWQAATGYQHVQAEWIAQQESKGINDVGELMQGVSAILNKTR</sequence>